<organism evidence="3 4">
    <name type="scientific">Paenochrobactrum gallinarii</name>
    <dbReference type="NCBI Taxonomy" id="643673"/>
    <lineage>
        <taxon>Bacteria</taxon>
        <taxon>Pseudomonadati</taxon>
        <taxon>Pseudomonadota</taxon>
        <taxon>Alphaproteobacteria</taxon>
        <taxon>Hyphomicrobiales</taxon>
        <taxon>Brucellaceae</taxon>
        <taxon>Paenochrobactrum</taxon>
    </lineage>
</organism>
<dbReference type="EMBL" id="JACIIU010000006">
    <property type="protein sequence ID" value="MBB6261101.1"/>
    <property type="molecule type" value="Genomic_DNA"/>
</dbReference>
<reference evidence="3 4" key="1">
    <citation type="submission" date="2020-08" db="EMBL/GenBank/DDBJ databases">
        <title>Genomic Encyclopedia of Type Strains, Phase IV (KMG-IV): sequencing the most valuable type-strain genomes for metagenomic binning, comparative biology and taxonomic classification.</title>
        <authorList>
            <person name="Goeker M."/>
        </authorList>
    </citation>
    <scope>NUCLEOTIDE SEQUENCE [LARGE SCALE GENOMIC DNA]</scope>
    <source>
        <strain evidence="3 4">DSM 22336</strain>
    </source>
</reference>
<dbReference type="Gene3D" id="1.10.260.40">
    <property type="entry name" value="lambda repressor-like DNA-binding domains"/>
    <property type="match status" value="1"/>
</dbReference>
<accession>A0A841M467</accession>
<evidence type="ECO:0000313" key="4">
    <source>
        <dbReference type="Proteomes" id="UP000555393"/>
    </source>
</evidence>
<dbReference type="RefSeq" id="WP_184222151.1">
    <property type="nucleotide sequence ID" value="NZ_JACIIU010000006.1"/>
</dbReference>
<dbReference type="InterPro" id="IPR001387">
    <property type="entry name" value="Cro/C1-type_HTH"/>
</dbReference>
<keyword evidence="1" id="KW-0238">DNA-binding</keyword>
<evidence type="ECO:0000256" key="1">
    <source>
        <dbReference type="ARBA" id="ARBA00023125"/>
    </source>
</evidence>
<keyword evidence="4" id="KW-1185">Reference proteome</keyword>
<dbReference type="Proteomes" id="UP000555393">
    <property type="component" value="Unassembled WGS sequence"/>
</dbReference>
<dbReference type="SMART" id="SM00530">
    <property type="entry name" value="HTH_XRE"/>
    <property type="match status" value="1"/>
</dbReference>
<dbReference type="InterPro" id="IPR010982">
    <property type="entry name" value="Lambda_DNA-bd_dom_sf"/>
</dbReference>
<dbReference type="PANTHER" id="PTHR46558:SF11">
    <property type="entry name" value="HTH-TYPE TRANSCRIPTIONAL REGULATOR XRE"/>
    <property type="match status" value="1"/>
</dbReference>
<evidence type="ECO:0000313" key="3">
    <source>
        <dbReference type="EMBL" id="MBB6261101.1"/>
    </source>
</evidence>
<dbReference type="PANTHER" id="PTHR46558">
    <property type="entry name" value="TRACRIPTIONAL REGULATORY PROTEIN-RELATED-RELATED"/>
    <property type="match status" value="1"/>
</dbReference>
<evidence type="ECO:0000259" key="2">
    <source>
        <dbReference type="PROSITE" id="PS50943"/>
    </source>
</evidence>
<proteinExistence type="predicted"/>
<dbReference type="PROSITE" id="PS50943">
    <property type="entry name" value="HTH_CROC1"/>
    <property type="match status" value="1"/>
</dbReference>
<comment type="caution">
    <text evidence="3">The sequence shown here is derived from an EMBL/GenBank/DDBJ whole genome shotgun (WGS) entry which is preliminary data.</text>
</comment>
<dbReference type="CDD" id="cd00093">
    <property type="entry name" value="HTH_XRE"/>
    <property type="match status" value="1"/>
</dbReference>
<dbReference type="SUPFAM" id="SSF47413">
    <property type="entry name" value="lambda repressor-like DNA-binding domains"/>
    <property type="match status" value="1"/>
</dbReference>
<sequence length="128" mass="14589">MIAFLSHQIRMQNIRTKEPNENSFGERLKTARKYLSITQEELASKAGLSTITISKLESGVNKPSFDVILALSHSMDIEPNYFFGWSNEISAKSNSVRRIKLQSLILQAEQLDDIWLDQLISLSKLAYK</sequence>
<dbReference type="Pfam" id="PF01381">
    <property type="entry name" value="HTH_3"/>
    <property type="match status" value="1"/>
</dbReference>
<dbReference type="AlphaFoldDB" id="A0A841M467"/>
<feature type="domain" description="HTH cro/C1-type" evidence="2">
    <location>
        <begin position="28"/>
        <end position="82"/>
    </location>
</feature>
<protein>
    <submittedName>
        <fullName evidence="3">Transcriptional regulator with XRE-family HTH domain</fullName>
    </submittedName>
</protein>
<dbReference type="GO" id="GO:0003677">
    <property type="term" value="F:DNA binding"/>
    <property type="evidence" value="ECO:0007669"/>
    <property type="project" value="UniProtKB-KW"/>
</dbReference>
<gene>
    <name evidence="3" type="ORF">FHS77_001651</name>
</gene>
<name>A0A841M467_9HYPH</name>